<evidence type="ECO:0000313" key="1">
    <source>
        <dbReference type="EMBL" id="KAF3500974.1"/>
    </source>
</evidence>
<accession>A0A8S9N7Q5</accession>
<dbReference type="Proteomes" id="UP000712600">
    <property type="component" value="Unassembled WGS sequence"/>
</dbReference>
<evidence type="ECO:0000313" key="2">
    <source>
        <dbReference type="Proteomes" id="UP000712600"/>
    </source>
</evidence>
<sequence>MGDEAFTTGGANKATFGFVIERDEAESPLAFYVYRLNHSAAVRAGSRSCVPSDHPLVLIAHEHQTHPSSLPMALSSFCQSK</sequence>
<proteinExistence type="predicted"/>
<protein>
    <submittedName>
        <fullName evidence="1">Uncharacterized protein</fullName>
    </submittedName>
</protein>
<organism evidence="1 2">
    <name type="scientific">Brassica cretica</name>
    <name type="common">Mustard</name>
    <dbReference type="NCBI Taxonomy" id="69181"/>
    <lineage>
        <taxon>Eukaryota</taxon>
        <taxon>Viridiplantae</taxon>
        <taxon>Streptophyta</taxon>
        <taxon>Embryophyta</taxon>
        <taxon>Tracheophyta</taxon>
        <taxon>Spermatophyta</taxon>
        <taxon>Magnoliopsida</taxon>
        <taxon>eudicotyledons</taxon>
        <taxon>Gunneridae</taxon>
        <taxon>Pentapetalae</taxon>
        <taxon>rosids</taxon>
        <taxon>malvids</taxon>
        <taxon>Brassicales</taxon>
        <taxon>Brassicaceae</taxon>
        <taxon>Brassiceae</taxon>
        <taxon>Brassica</taxon>
    </lineage>
</organism>
<dbReference type="AlphaFoldDB" id="A0A8S9N7Q5"/>
<gene>
    <name evidence="1" type="ORF">F2Q69_00045066</name>
</gene>
<comment type="caution">
    <text evidence="1">The sequence shown here is derived from an EMBL/GenBank/DDBJ whole genome shotgun (WGS) entry which is preliminary data.</text>
</comment>
<reference evidence="1" key="1">
    <citation type="submission" date="2019-12" db="EMBL/GenBank/DDBJ databases">
        <title>Genome sequencing and annotation of Brassica cretica.</title>
        <authorList>
            <person name="Studholme D.J."/>
            <person name="Sarris P."/>
        </authorList>
    </citation>
    <scope>NUCLEOTIDE SEQUENCE</scope>
    <source>
        <strain evidence="1">PFS-109/04</strain>
        <tissue evidence="1">Leaf</tissue>
    </source>
</reference>
<name>A0A8S9N7Q5_BRACR</name>
<dbReference type="EMBL" id="QGKX02001621">
    <property type="protein sequence ID" value="KAF3500974.1"/>
    <property type="molecule type" value="Genomic_DNA"/>
</dbReference>